<proteinExistence type="predicted"/>
<name>A0A4Z2ET40_9TELE</name>
<dbReference type="AlphaFoldDB" id="A0A4Z2ET40"/>
<dbReference type="Proteomes" id="UP000314294">
    <property type="component" value="Unassembled WGS sequence"/>
</dbReference>
<organism evidence="1 2">
    <name type="scientific">Liparis tanakae</name>
    <name type="common">Tanaka's snailfish</name>
    <dbReference type="NCBI Taxonomy" id="230148"/>
    <lineage>
        <taxon>Eukaryota</taxon>
        <taxon>Metazoa</taxon>
        <taxon>Chordata</taxon>
        <taxon>Craniata</taxon>
        <taxon>Vertebrata</taxon>
        <taxon>Euteleostomi</taxon>
        <taxon>Actinopterygii</taxon>
        <taxon>Neopterygii</taxon>
        <taxon>Teleostei</taxon>
        <taxon>Neoteleostei</taxon>
        <taxon>Acanthomorphata</taxon>
        <taxon>Eupercaria</taxon>
        <taxon>Perciformes</taxon>
        <taxon>Cottioidei</taxon>
        <taxon>Cottales</taxon>
        <taxon>Liparidae</taxon>
        <taxon>Liparis</taxon>
    </lineage>
</organism>
<evidence type="ECO:0000313" key="1">
    <source>
        <dbReference type="EMBL" id="TNN31800.1"/>
    </source>
</evidence>
<dbReference type="EMBL" id="SRLO01003145">
    <property type="protein sequence ID" value="TNN31800.1"/>
    <property type="molecule type" value="Genomic_DNA"/>
</dbReference>
<reference evidence="1 2" key="1">
    <citation type="submission" date="2019-03" db="EMBL/GenBank/DDBJ databases">
        <title>First draft genome of Liparis tanakae, snailfish: a comprehensive survey of snailfish specific genes.</title>
        <authorList>
            <person name="Kim W."/>
            <person name="Song I."/>
            <person name="Jeong J.-H."/>
            <person name="Kim D."/>
            <person name="Kim S."/>
            <person name="Ryu S."/>
            <person name="Song J.Y."/>
            <person name="Lee S.K."/>
        </authorList>
    </citation>
    <scope>NUCLEOTIDE SEQUENCE [LARGE SCALE GENOMIC DNA]</scope>
    <source>
        <tissue evidence="1">Muscle</tissue>
    </source>
</reference>
<protein>
    <submittedName>
        <fullName evidence="1">Uncharacterized protein</fullName>
    </submittedName>
</protein>
<comment type="caution">
    <text evidence="1">The sequence shown here is derived from an EMBL/GenBank/DDBJ whole genome shotgun (WGS) entry which is preliminary data.</text>
</comment>
<gene>
    <name evidence="1" type="ORF">EYF80_058041</name>
</gene>
<accession>A0A4Z2ET40</accession>
<keyword evidence="2" id="KW-1185">Reference proteome</keyword>
<sequence length="80" mass="9333">MAMITSSSTSVRDRWYLMLLKTNTQRTFHLETDVDKEVETDVDKEVETDVDKEVETDVDKEVDKEVDRAFSLSSLRSFLK</sequence>
<evidence type="ECO:0000313" key="2">
    <source>
        <dbReference type="Proteomes" id="UP000314294"/>
    </source>
</evidence>